<dbReference type="VEuPathDB" id="FungiDB:JI435_421560"/>
<reference evidence="2" key="1">
    <citation type="journal article" date="2021" name="BMC Genomics">
        <title>Chromosome-level genome assembly and manually-curated proteome of model necrotroph Parastagonospora nodorum Sn15 reveals a genome-wide trove of candidate effector homologs, and redundancy of virulence-related functions within an accessory chromosome.</title>
        <authorList>
            <person name="Bertazzoni S."/>
            <person name="Jones D.A.B."/>
            <person name="Phan H.T."/>
            <person name="Tan K.-C."/>
            <person name="Hane J.K."/>
        </authorList>
    </citation>
    <scope>NUCLEOTIDE SEQUENCE [LARGE SCALE GENOMIC DNA]</scope>
    <source>
        <strain evidence="2">SN15 / ATCC MYA-4574 / FGSC 10173)</strain>
    </source>
</reference>
<protein>
    <submittedName>
        <fullName evidence="1">Uncharacterized protein</fullName>
    </submittedName>
</protein>
<name>A0A7U2FG55_PHANO</name>
<proteinExistence type="predicted"/>
<dbReference type="AlphaFoldDB" id="A0A7U2FG55"/>
<sequence>MSACRQIARKIEYNETRKLIRDIVLASHPTHRPFFAVITCLQDTFDTESSNK</sequence>
<keyword evidence="2" id="KW-1185">Reference proteome</keyword>
<evidence type="ECO:0000313" key="1">
    <source>
        <dbReference type="EMBL" id="QRD04688.1"/>
    </source>
</evidence>
<accession>A0A7U2FG55</accession>
<evidence type="ECO:0000313" key="2">
    <source>
        <dbReference type="Proteomes" id="UP000663193"/>
    </source>
</evidence>
<gene>
    <name evidence="1" type="ORF">JI435_421560</name>
</gene>
<dbReference type="EMBL" id="CP069039">
    <property type="protein sequence ID" value="QRD04688.1"/>
    <property type="molecule type" value="Genomic_DNA"/>
</dbReference>
<organism evidence="1 2">
    <name type="scientific">Phaeosphaeria nodorum (strain SN15 / ATCC MYA-4574 / FGSC 10173)</name>
    <name type="common">Glume blotch fungus</name>
    <name type="synonym">Parastagonospora nodorum</name>
    <dbReference type="NCBI Taxonomy" id="321614"/>
    <lineage>
        <taxon>Eukaryota</taxon>
        <taxon>Fungi</taxon>
        <taxon>Dikarya</taxon>
        <taxon>Ascomycota</taxon>
        <taxon>Pezizomycotina</taxon>
        <taxon>Dothideomycetes</taxon>
        <taxon>Pleosporomycetidae</taxon>
        <taxon>Pleosporales</taxon>
        <taxon>Pleosporineae</taxon>
        <taxon>Phaeosphaeriaceae</taxon>
        <taxon>Parastagonospora</taxon>
    </lineage>
</organism>
<dbReference type="Proteomes" id="UP000663193">
    <property type="component" value="Chromosome 17"/>
</dbReference>